<proteinExistence type="inferred from homology"/>
<dbReference type="Pfam" id="PF06585">
    <property type="entry name" value="JHBP"/>
    <property type="match status" value="1"/>
</dbReference>
<sequence>MVFKLTCLVVLVFGFTQSAVLPPVEKCQLGDSACLTPAFQKMMPIFMVGISENNVEVLDPMDMDDLAFELAGLQFTLKGGTLKGLKNSVVDNVDWDTKKKSFTVNFHLDVSVKGHYTAAGRILILPITGDGQLRLKLKNLQIKLEIFYDIVKNADGKDIIKPKKYKIDFEVVDHAHYHLTNLFNGNKELSEAMLSFLNDNWKQIADEFGGPMMDLAAKTLYKNVKNYFEVMPIEEIASV</sequence>
<name>A0AAD7YHP4_MYTSE</name>
<dbReference type="GO" id="GO:0007623">
    <property type="term" value="P:circadian rhythm"/>
    <property type="evidence" value="ECO:0007669"/>
    <property type="project" value="UniProtKB-ARBA"/>
</dbReference>
<dbReference type="InterPro" id="IPR038606">
    <property type="entry name" value="To_sf"/>
</dbReference>
<dbReference type="FunFam" id="3.15.10.30:FF:000001">
    <property type="entry name" value="Takeout-like protein 1"/>
    <property type="match status" value="1"/>
</dbReference>
<feature type="chain" id="PRO_5042158904" evidence="4">
    <location>
        <begin position="19"/>
        <end position="239"/>
    </location>
</feature>
<dbReference type="InterPro" id="IPR010562">
    <property type="entry name" value="Haemolymph_juvenile_hormone-bd"/>
</dbReference>
<accession>A0AAD7YHP4</accession>
<evidence type="ECO:0000313" key="5">
    <source>
        <dbReference type="EMBL" id="KAJ8716587.1"/>
    </source>
</evidence>
<keyword evidence="1 4" id="KW-0732">Signal</keyword>
<evidence type="ECO:0000256" key="2">
    <source>
        <dbReference type="ARBA" id="ARBA00023108"/>
    </source>
</evidence>
<protein>
    <submittedName>
        <fullName evidence="5">Uncharacterized protein</fullName>
    </submittedName>
</protein>
<keyword evidence="6" id="KW-1185">Reference proteome</keyword>
<dbReference type="PANTHER" id="PTHR11008:SF32">
    <property type="entry name" value="CIRCADIAN CLOCK-CONTROLLED PROTEIN DAYWAKE-RELATED"/>
    <property type="match status" value="1"/>
</dbReference>
<dbReference type="Proteomes" id="UP001231518">
    <property type="component" value="Chromosome 14"/>
</dbReference>
<gene>
    <name evidence="5" type="ORF">PYW07_003214</name>
</gene>
<organism evidence="5 6">
    <name type="scientific">Mythimna separata</name>
    <name type="common">Oriental armyworm</name>
    <name type="synonym">Pseudaletia separata</name>
    <dbReference type="NCBI Taxonomy" id="271217"/>
    <lineage>
        <taxon>Eukaryota</taxon>
        <taxon>Metazoa</taxon>
        <taxon>Ecdysozoa</taxon>
        <taxon>Arthropoda</taxon>
        <taxon>Hexapoda</taxon>
        <taxon>Insecta</taxon>
        <taxon>Pterygota</taxon>
        <taxon>Neoptera</taxon>
        <taxon>Endopterygota</taxon>
        <taxon>Lepidoptera</taxon>
        <taxon>Glossata</taxon>
        <taxon>Ditrysia</taxon>
        <taxon>Noctuoidea</taxon>
        <taxon>Noctuidae</taxon>
        <taxon>Noctuinae</taxon>
        <taxon>Hadenini</taxon>
        <taxon>Mythimna</taxon>
    </lineage>
</organism>
<evidence type="ECO:0000256" key="1">
    <source>
        <dbReference type="ARBA" id="ARBA00022729"/>
    </source>
</evidence>
<comment type="caution">
    <text evidence="5">The sequence shown here is derived from an EMBL/GenBank/DDBJ whole genome shotgun (WGS) entry which is preliminary data.</text>
</comment>
<evidence type="ECO:0000313" key="6">
    <source>
        <dbReference type="Proteomes" id="UP001231518"/>
    </source>
</evidence>
<keyword evidence="2" id="KW-0090">Biological rhythms</keyword>
<dbReference type="Gene3D" id="3.15.10.30">
    <property type="entry name" value="Haemolymph juvenile hormone binding protein"/>
    <property type="match status" value="1"/>
</dbReference>
<dbReference type="PANTHER" id="PTHR11008">
    <property type="entry name" value="PROTEIN TAKEOUT-LIKE PROTEIN"/>
    <property type="match status" value="1"/>
</dbReference>
<evidence type="ECO:0000256" key="4">
    <source>
        <dbReference type="SAM" id="SignalP"/>
    </source>
</evidence>
<dbReference type="SMART" id="SM00700">
    <property type="entry name" value="JHBP"/>
    <property type="match status" value="1"/>
</dbReference>
<feature type="signal peptide" evidence="4">
    <location>
        <begin position="1"/>
        <end position="18"/>
    </location>
</feature>
<reference evidence="5" key="1">
    <citation type="submission" date="2023-03" db="EMBL/GenBank/DDBJ databases">
        <title>Chromosome-level genomes of two armyworms, Mythimna separata and Mythimna loreyi, provide insights into the biosynthesis and reception of sex pheromones.</title>
        <authorList>
            <person name="Zhao H."/>
        </authorList>
    </citation>
    <scope>NUCLEOTIDE SEQUENCE</scope>
    <source>
        <strain evidence="5">BeijingLab</strain>
        <tissue evidence="5">Pupa</tissue>
    </source>
</reference>
<dbReference type="GO" id="GO:0005615">
    <property type="term" value="C:extracellular space"/>
    <property type="evidence" value="ECO:0007669"/>
    <property type="project" value="TreeGrafter"/>
</dbReference>
<comment type="similarity">
    <text evidence="3">Belongs to the TO family.</text>
</comment>
<dbReference type="AlphaFoldDB" id="A0AAD7YHP4"/>
<evidence type="ECO:0000256" key="3">
    <source>
        <dbReference type="ARBA" id="ARBA00060902"/>
    </source>
</evidence>
<dbReference type="EMBL" id="JARGEI010000017">
    <property type="protein sequence ID" value="KAJ8716587.1"/>
    <property type="molecule type" value="Genomic_DNA"/>
</dbReference>